<dbReference type="Pfam" id="PF02037">
    <property type="entry name" value="SAP"/>
    <property type="match status" value="1"/>
</dbReference>
<protein>
    <recommendedName>
        <fullName evidence="2">SAP domain-containing protein</fullName>
    </recommendedName>
</protein>
<evidence type="ECO:0000313" key="3">
    <source>
        <dbReference type="EMBL" id="QHU20045.1"/>
    </source>
</evidence>
<sequence>MSFSQAANKATNEVVLQFLKSASVKFNIGENELVALWNGNAVVSTIPEQQPSSVPQSTILPSSELTKLGKNELIAHCKSRGLKTTGNKQELIERLTGGMSASESSGDKEEKKETPKKKSAKSTTPPEDTKIVKQVQSTIQTVQIKKNAFNNFEHVETGLVFDRITQKVLGKQNKNGKIDSLTDADIETCNKYKFKYDIPENLNSNTKGSVAIEGLEEDEDDTEAGDIINEAEDLIEEEEEIVEDDGEEFFEEDD</sequence>
<reference evidence="3" key="1">
    <citation type="journal article" date="2020" name="Nature">
        <title>Giant virus diversity and host interactions through global metagenomics.</title>
        <authorList>
            <person name="Schulz F."/>
            <person name="Roux S."/>
            <person name="Paez-Espino D."/>
            <person name="Jungbluth S."/>
            <person name="Walsh D.A."/>
            <person name="Denef V.J."/>
            <person name="McMahon K.D."/>
            <person name="Konstantinidis K.T."/>
            <person name="Eloe-Fadrosh E.A."/>
            <person name="Kyrpides N.C."/>
            <person name="Woyke T."/>
        </authorList>
    </citation>
    <scope>NUCLEOTIDE SEQUENCE</scope>
    <source>
        <strain evidence="3">GVMAG-S-3300013014-136</strain>
    </source>
</reference>
<dbReference type="InterPro" id="IPR003034">
    <property type="entry name" value="SAP_dom"/>
</dbReference>
<dbReference type="InterPro" id="IPR036361">
    <property type="entry name" value="SAP_dom_sf"/>
</dbReference>
<feature type="region of interest" description="Disordered" evidence="1">
    <location>
        <begin position="95"/>
        <end position="132"/>
    </location>
</feature>
<organism evidence="3">
    <name type="scientific">viral metagenome</name>
    <dbReference type="NCBI Taxonomy" id="1070528"/>
    <lineage>
        <taxon>unclassified sequences</taxon>
        <taxon>metagenomes</taxon>
        <taxon>organismal metagenomes</taxon>
    </lineage>
</organism>
<dbReference type="AlphaFoldDB" id="A0A6C0KPW4"/>
<evidence type="ECO:0000256" key="1">
    <source>
        <dbReference type="SAM" id="MobiDB-lite"/>
    </source>
</evidence>
<name>A0A6C0KPW4_9ZZZZ</name>
<dbReference type="PROSITE" id="PS50800">
    <property type="entry name" value="SAP"/>
    <property type="match status" value="1"/>
</dbReference>
<accession>A0A6C0KPW4</accession>
<dbReference type="SMART" id="SM00513">
    <property type="entry name" value="SAP"/>
    <property type="match status" value="1"/>
</dbReference>
<feature type="domain" description="SAP" evidence="2">
    <location>
        <begin position="65"/>
        <end position="99"/>
    </location>
</feature>
<proteinExistence type="predicted"/>
<evidence type="ECO:0000259" key="2">
    <source>
        <dbReference type="PROSITE" id="PS50800"/>
    </source>
</evidence>
<dbReference type="SUPFAM" id="SSF68906">
    <property type="entry name" value="SAP domain"/>
    <property type="match status" value="1"/>
</dbReference>
<dbReference type="EMBL" id="MN740961">
    <property type="protein sequence ID" value="QHU20045.1"/>
    <property type="molecule type" value="Genomic_DNA"/>
</dbReference>
<dbReference type="Gene3D" id="1.10.720.30">
    <property type="entry name" value="SAP domain"/>
    <property type="match status" value="1"/>
</dbReference>